<dbReference type="InterPro" id="IPR036390">
    <property type="entry name" value="WH_DNA-bd_sf"/>
</dbReference>
<dbReference type="AlphaFoldDB" id="A0A1Q2SKN2"/>
<dbReference type="RefSeq" id="WP_197702499.1">
    <property type="nucleotide sequence ID" value="NZ_AP014836.1"/>
</dbReference>
<name>A0A1Q2SKN2_9GAMM</name>
<dbReference type="EMBL" id="AP014836">
    <property type="protein sequence ID" value="BAW79662.1"/>
    <property type="molecule type" value="Genomic_DNA"/>
</dbReference>
<evidence type="ECO:0000259" key="1">
    <source>
        <dbReference type="Pfam" id="PF12802"/>
    </source>
</evidence>
<dbReference type="KEGG" id="ntt:TAO_0292"/>
<proteinExistence type="predicted"/>
<dbReference type="InterPro" id="IPR000835">
    <property type="entry name" value="HTH_MarR-typ"/>
</dbReference>
<organism evidence="2 3">
    <name type="scientific">Candidatus Nitrosoglobus terrae</name>
    <dbReference type="NCBI Taxonomy" id="1630141"/>
    <lineage>
        <taxon>Bacteria</taxon>
        <taxon>Pseudomonadati</taxon>
        <taxon>Pseudomonadota</taxon>
        <taxon>Gammaproteobacteria</taxon>
        <taxon>Chromatiales</taxon>
        <taxon>Chromatiaceae</taxon>
        <taxon>Candidatus Nitrosoglobus</taxon>
    </lineage>
</organism>
<evidence type="ECO:0000313" key="3">
    <source>
        <dbReference type="Proteomes" id="UP000243679"/>
    </source>
</evidence>
<reference evidence="2 3" key="1">
    <citation type="journal article" date="2017" name="ISME J.">
        <title>An acid-tolerant ammonia-oxidizing ?-proteobacterium from soil.</title>
        <authorList>
            <person name="Hayatsu M."/>
            <person name="Tago K."/>
            <person name="Uchiyama I."/>
            <person name="Toyoda A."/>
            <person name="Wang Y."/>
            <person name="Shimomura Y."/>
            <person name="Okubo T."/>
            <person name="Kurisu F."/>
            <person name="Hirono Y."/>
            <person name="Nonaka K."/>
            <person name="Akiyama H."/>
            <person name="Itoh T."/>
            <person name="Takami H."/>
        </authorList>
    </citation>
    <scope>NUCLEOTIDE SEQUENCE [LARGE SCALE GENOMIC DNA]</scope>
    <source>
        <strain evidence="2 3">TAO100</strain>
    </source>
</reference>
<evidence type="ECO:0000313" key="2">
    <source>
        <dbReference type="EMBL" id="BAW79662.1"/>
    </source>
</evidence>
<feature type="domain" description="HTH marR-type" evidence="1">
    <location>
        <begin position="30"/>
        <end position="80"/>
    </location>
</feature>
<dbReference type="SUPFAM" id="SSF46785">
    <property type="entry name" value="Winged helix' DNA-binding domain"/>
    <property type="match status" value="1"/>
</dbReference>
<dbReference type="Gene3D" id="1.10.10.10">
    <property type="entry name" value="Winged helix-like DNA-binding domain superfamily/Winged helix DNA-binding domain"/>
    <property type="match status" value="1"/>
</dbReference>
<sequence>MAYIVPKRQNGFEKEWLAMSQEALKALATSGLNGEDFRVLMALLARLDFENLLIVNQAEIAREINIKRPNINRAIKNLIAIDALLEGPKVGTNRSYRLNPYFGWKGSAKNHRKALDKRMQATGLKVFEGNKDLKS</sequence>
<dbReference type="Pfam" id="PF12802">
    <property type="entry name" value="MarR_2"/>
    <property type="match status" value="1"/>
</dbReference>
<dbReference type="InterPro" id="IPR036388">
    <property type="entry name" value="WH-like_DNA-bd_sf"/>
</dbReference>
<dbReference type="Proteomes" id="UP000243679">
    <property type="component" value="Chromosome"/>
</dbReference>
<accession>A0A1Q2SKN2</accession>
<keyword evidence="3" id="KW-1185">Reference proteome</keyword>
<protein>
    <submittedName>
        <fullName evidence="2">Replication protein RepA</fullName>
    </submittedName>
</protein>
<gene>
    <name evidence="2" type="ORF">TAO_0292</name>
</gene>